<proteinExistence type="predicted"/>
<accession>A0AAP2G255</accession>
<reference evidence="1 2" key="1">
    <citation type="submission" date="2021-05" db="EMBL/GenBank/DDBJ databases">
        <authorList>
            <person name="Zhang Z.D."/>
            <person name="Osman G."/>
        </authorList>
    </citation>
    <scope>NUCLEOTIDE SEQUENCE [LARGE SCALE GENOMIC DNA]</scope>
    <source>
        <strain evidence="1 2">KCTC 32217</strain>
    </source>
</reference>
<keyword evidence="2" id="KW-1185">Reference proteome</keyword>
<dbReference type="EMBL" id="JAHCMY010000016">
    <property type="protein sequence ID" value="MBS9525649.1"/>
    <property type="molecule type" value="Genomic_DNA"/>
</dbReference>
<sequence length="201" mass="23548">MEKILRRIKAQFDPYYEIPFATYKAVTPFLDIEEYPPRHLVKRRSMVEVKARYLLEGGMGLYAHTDKGVRCQKYFKENQIACDFNSYSTQMLSNKLIKTYVNTVAVVFYKKDFFPLSEAHPEFALLALRITEEVYNQNIKWQERMAGKNAKERVMIFLNKDPHALQLLPQKDVANMLSMSPEVLSRVLKELDKDGPSFDHE</sequence>
<dbReference type="InterPro" id="IPR036388">
    <property type="entry name" value="WH-like_DNA-bd_sf"/>
</dbReference>
<dbReference type="Gene3D" id="1.10.10.10">
    <property type="entry name" value="Winged helix-like DNA-binding domain superfamily/Winged helix DNA-binding domain"/>
    <property type="match status" value="1"/>
</dbReference>
<gene>
    <name evidence="1" type="ORF">KI659_16645</name>
</gene>
<protein>
    <submittedName>
        <fullName evidence="1">Crp/Fnr family transcriptional regulator</fullName>
    </submittedName>
</protein>
<dbReference type="Proteomes" id="UP001319104">
    <property type="component" value="Unassembled WGS sequence"/>
</dbReference>
<name>A0AAP2G255_9BACT</name>
<dbReference type="InterPro" id="IPR014710">
    <property type="entry name" value="RmlC-like_jellyroll"/>
</dbReference>
<comment type="caution">
    <text evidence="1">The sequence shown here is derived from an EMBL/GenBank/DDBJ whole genome shotgun (WGS) entry which is preliminary data.</text>
</comment>
<evidence type="ECO:0000313" key="1">
    <source>
        <dbReference type="EMBL" id="MBS9525649.1"/>
    </source>
</evidence>
<dbReference type="RefSeq" id="WP_213946507.1">
    <property type="nucleotide sequence ID" value="NZ_JAHCMY010000016.1"/>
</dbReference>
<dbReference type="Gene3D" id="2.60.120.10">
    <property type="entry name" value="Jelly Rolls"/>
    <property type="match status" value="1"/>
</dbReference>
<dbReference type="AlphaFoldDB" id="A0AAP2G255"/>
<evidence type="ECO:0000313" key="2">
    <source>
        <dbReference type="Proteomes" id="UP001319104"/>
    </source>
</evidence>
<organism evidence="1 2">
    <name type="scientific">Litoribacter ruber</name>
    <dbReference type="NCBI Taxonomy" id="702568"/>
    <lineage>
        <taxon>Bacteria</taxon>
        <taxon>Pseudomonadati</taxon>
        <taxon>Bacteroidota</taxon>
        <taxon>Cytophagia</taxon>
        <taxon>Cytophagales</taxon>
        <taxon>Cyclobacteriaceae</taxon>
        <taxon>Litoribacter</taxon>
    </lineage>
</organism>